<evidence type="ECO:0000313" key="2">
    <source>
        <dbReference type="EMBL" id="KAH0546110.1"/>
    </source>
</evidence>
<name>A0AAV7I5P0_COTGL</name>
<gene>
    <name evidence="2" type="ORF">KQX54_006632</name>
</gene>
<feature type="region of interest" description="Disordered" evidence="1">
    <location>
        <begin position="247"/>
        <end position="300"/>
    </location>
</feature>
<evidence type="ECO:0000313" key="3">
    <source>
        <dbReference type="Proteomes" id="UP000826195"/>
    </source>
</evidence>
<dbReference type="AlphaFoldDB" id="A0AAV7I5P0"/>
<sequence>MERISEITKPSVLLNKVHARTSNLCEKDAQPNSAFVARGSRLVQRRDNGSATAAGSAQTQKCFYGWNIGLSVPRSVSGGVYLYLSTLQRLLSTGCSTRSSLSSQHQLFPHFYRSRIVLYCVTLRKHRVPVAPAGNFYSTTPETGDSRVKTGEWRGEKLACNQSDIHRKVVYSEKVTPLLDKIRESDFDTGYESFTSESGDLIGNLEMQIEQVIDRFAEAAAETQNTSLQEKDSVIEVPKTSIQENHVVDAPKIRRGRPRRHRVKFKERRLSPHEVTPLLDPDTNSEPDSAVGEDTSSESVDSINDLLQHKDNTIQFPKDNTVQVLNSNRQPDDEGLRIPKLSDTRLNSRFTDTRQVYWTQKTNTNNFDLEIHEWEARSKLKKPTVKLKGLFKRVLAPTAMAA</sequence>
<evidence type="ECO:0000256" key="1">
    <source>
        <dbReference type="SAM" id="MobiDB-lite"/>
    </source>
</evidence>
<dbReference type="Proteomes" id="UP000826195">
    <property type="component" value="Unassembled WGS sequence"/>
</dbReference>
<reference evidence="2 3" key="1">
    <citation type="journal article" date="2021" name="J. Hered.">
        <title>A chromosome-level genome assembly of the parasitoid wasp, Cotesia glomerata (Hymenoptera: Braconidae).</title>
        <authorList>
            <person name="Pinto B.J."/>
            <person name="Weis J.J."/>
            <person name="Gamble T."/>
            <person name="Ode P.J."/>
            <person name="Paul R."/>
            <person name="Zaspel J.M."/>
        </authorList>
    </citation>
    <scope>NUCLEOTIDE SEQUENCE [LARGE SCALE GENOMIC DNA]</scope>
    <source>
        <strain evidence="2">CgM1</strain>
    </source>
</reference>
<accession>A0AAV7I5P0</accession>
<proteinExistence type="predicted"/>
<keyword evidence="3" id="KW-1185">Reference proteome</keyword>
<protein>
    <submittedName>
        <fullName evidence="2">Uncharacterized protein</fullName>
    </submittedName>
</protein>
<dbReference type="EMBL" id="JAHXZJ010002237">
    <property type="protein sequence ID" value="KAH0546110.1"/>
    <property type="molecule type" value="Genomic_DNA"/>
</dbReference>
<organism evidence="2 3">
    <name type="scientific">Cotesia glomerata</name>
    <name type="common">Lepidopteran parasitic wasp</name>
    <name type="synonym">Apanteles glomeratus</name>
    <dbReference type="NCBI Taxonomy" id="32391"/>
    <lineage>
        <taxon>Eukaryota</taxon>
        <taxon>Metazoa</taxon>
        <taxon>Ecdysozoa</taxon>
        <taxon>Arthropoda</taxon>
        <taxon>Hexapoda</taxon>
        <taxon>Insecta</taxon>
        <taxon>Pterygota</taxon>
        <taxon>Neoptera</taxon>
        <taxon>Endopterygota</taxon>
        <taxon>Hymenoptera</taxon>
        <taxon>Apocrita</taxon>
        <taxon>Ichneumonoidea</taxon>
        <taxon>Braconidae</taxon>
        <taxon>Microgastrinae</taxon>
        <taxon>Cotesia</taxon>
    </lineage>
</organism>
<feature type="compositionally biased region" description="Basic residues" evidence="1">
    <location>
        <begin position="253"/>
        <end position="267"/>
    </location>
</feature>
<comment type="caution">
    <text evidence="2">The sequence shown here is derived from an EMBL/GenBank/DDBJ whole genome shotgun (WGS) entry which is preliminary data.</text>
</comment>